<dbReference type="AlphaFoldDB" id="H2ZBH8"/>
<dbReference type="Proteomes" id="UP000007875">
    <property type="component" value="Unassembled WGS sequence"/>
</dbReference>
<dbReference type="InParanoid" id="H2ZBH8"/>
<reference evidence="2" key="1">
    <citation type="submission" date="2003-08" db="EMBL/GenBank/DDBJ databases">
        <authorList>
            <person name="Birren B."/>
            <person name="Nusbaum C."/>
            <person name="Abebe A."/>
            <person name="Abouelleil A."/>
            <person name="Adekoya E."/>
            <person name="Ait-zahra M."/>
            <person name="Allen N."/>
            <person name="Allen T."/>
            <person name="An P."/>
            <person name="Anderson M."/>
            <person name="Anderson S."/>
            <person name="Arachchi H."/>
            <person name="Armbruster J."/>
            <person name="Bachantsang P."/>
            <person name="Baldwin J."/>
            <person name="Barry A."/>
            <person name="Bayul T."/>
            <person name="Blitshsteyn B."/>
            <person name="Bloom T."/>
            <person name="Blye J."/>
            <person name="Boguslavskiy L."/>
            <person name="Borowsky M."/>
            <person name="Boukhgalter B."/>
            <person name="Brunache A."/>
            <person name="Butler J."/>
            <person name="Calixte N."/>
            <person name="Calvo S."/>
            <person name="Camarata J."/>
            <person name="Campo K."/>
            <person name="Chang J."/>
            <person name="Cheshatsang Y."/>
            <person name="Citroen M."/>
            <person name="Collymore A."/>
            <person name="Considine T."/>
            <person name="Cook A."/>
            <person name="Cooke P."/>
            <person name="Corum B."/>
            <person name="Cuomo C."/>
            <person name="David R."/>
            <person name="Dawoe T."/>
            <person name="Degray S."/>
            <person name="Dodge S."/>
            <person name="Dooley K."/>
            <person name="Dorje P."/>
            <person name="Dorjee K."/>
            <person name="Dorris L."/>
            <person name="Duffey N."/>
            <person name="Dupes A."/>
            <person name="Elkins T."/>
            <person name="Engels R."/>
            <person name="Erickson J."/>
            <person name="Farina A."/>
            <person name="Faro S."/>
            <person name="Ferreira P."/>
            <person name="Fischer H."/>
            <person name="Fitzgerald M."/>
            <person name="Foley K."/>
            <person name="Gage D."/>
            <person name="Galagan J."/>
            <person name="Gearin G."/>
            <person name="Gnerre S."/>
            <person name="Gnirke A."/>
            <person name="Goyette A."/>
            <person name="Graham J."/>
            <person name="Grandbois E."/>
            <person name="Gyaltsen K."/>
            <person name="Hafez N."/>
            <person name="Hagopian D."/>
            <person name="Hagos B."/>
            <person name="Hall J."/>
            <person name="Hatcher B."/>
            <person name="Heller A."/>
            <person name="Higgins H."/>
            <person name="Honan T."/>
            <person name="Horn A."/>
            <person name="Houde N."/>
            <person name="Hughes L."/>
            <person name="Hulme W."/>
            <person name="Husby E."/>
            <person name="Iliev I."/>
            <person name="Jaffe D."/>
            <person name="Jones C."/>
            <person name="Kamal M."/>
            <person name="Kamat A."/>
            <person name="Kamvysselis M."/>
            <person name="Karlsson E."/>
            <person name="Kells C."/>
            <person name="Kieu A."/>
            <person name="Kisner P."/>
            <person name="Kodira C."/>
            <person name="Kulbokas E."/>
            <person name="Labutti K."/>
            <person name="Lama D."/>
            <person name="Landers T."/>
            <person name="Leger J."/>
            <person name="Levine S."/>
            <person name="Lewis D."/>
            <person name="Lewis T."/>
            <person name="Lindblad-toh K."/>
            <person name="Liu X."/>
            <person name="Lokyitsang T."/>
            <person name="Lokyitsang Y."/>
            <person name="Lucien O."/>
            <person name="Lui A."/>
            <person name="Ma L.J."/>
            <person name="Mabbitt R."/>
            <person name="Macdonald J."/>
            <person name="Maclean C."/>
            <person name="Major J."/>
            <person name="Manning J."/>
            <person name="Marabella R."/>
            <person name="Maru K."/>
            <person name="Matthews C."/>
            <person name="Mauceli E."/>
            <person name="Mccarthy M."/>
            <person name="Mcdonough S."/>
            <person name="Mcghee T."/>
            <person name="Meldrim J."/>
            <person name="Meneus L."/>
            <person name="Mesirov J."/>
            <person name="Mihalev A."/>
            <person name="Mihova T."/>
            <person name="Mikkelsen T."/>
            <person name="Mlenga V."/>
            <person name="Moru K."/>
            <person name="Mozes J."/>
            <person name="Mulrain L."/>
            <person name="Munson G."/>
            <person name="Naylor J."/>
            <person name="Newes C."/>
            <person name="Nguyen C."/>
            <person name="Nguyen N."/>
            <person name="Nguyen T."/>
            <person name="Nicol R."/>
            <person name="Nielsen C."/>
            <person name="Nizzari M."/>
            <person name="Norbu C."/>
            <person name="Norbu N."/>
            <person name="O'donnell P."/>
            <person name="Okoawo O."/>
            <person name="O'leary S."/>
            <person name="Omotosho B."/>
            <person name="O'neill K."/>
            <person name="Osman S."/>
            <person name="Parker S."/>
            <person name="Perrin D."/>
            <person name="Phunkhang P."/>
            <person name="Piqani B."/>
            <person name="Purcell S."/>
            <person name="Rachupka T."/>
            <person name="Ramasamy U."/>
            <person name="Rameau R."/>
            <person name="Ray V."/>
            <person name="Raymond C."/>
            <person name="Retta R."/>
            <person name="Richardson S."/>
            <person name="Rise C."/>
            <person name="Rodriguez J."/>
            <person name="Rogers J."/>
            <person name="Rogov P."/>
            <person name="Rutman M."/>
            <person name="Schupbach R."/>
            <person name="Seaman C."/>
            <person name="Settipalli S."/>
            <person name="Sharpe T."/>
            <person name="Sheridan J."/>
            <person name="Sherpa N."/>
            <person name="Shi J."/>
            <person name="Smirnov S."/>
            <person name="Smith C."/>
            <person name="Sougnez C."/>
            <person name="Spencer B."/>
            <person name="Stalker J."/>
            <person name="Stange-thomann N."/>
            <person name="Stavropoulos S."/>
            <person name="Stetson K."/>
            <person name="Stone C."/>
            <person name="Stone S."/>
            <person name="Stubbs M."/>
            <person name="Talamas J."/>
            <person name="Tchuinga P."/>
            <person name="Tenzing P."/>
            <person name="Tesfaye S."/>
            <person name="Theodore J."/>
            <person name="Thoulutsang Y."/>
            <person name="Topham K."/>
            <person name="Towey S."/>
            <person name="Tsamla T."/>
            <person name="Tsomo N."/>
            <person name="Vallee D."/>
            <person name="Vassiliev H."/>
            <person name="Venkataraman V."/>
            <person name="Vinson J."/>
            <person name="Vo A."/>
            <person name="Wade C."/>
            <person name="Wang S."/>
            <person name="Wangchuk T."/>
            <person name="Wangdi T."/>
            <person name="Whittaker C."/>
            <person name="Wilkinson J."/>
            <person name="Wu Y."/>
            <person name="Wyman D."/>
            <person name="Yadav S."/>
            <person name="Yang S."/>
            <person name="Yang X."/>
            <person name="Yeager S."/>
            <person name="Yee E."/>
            <person name="Young G."/>
            <person name="Zainoun J."/>
            <person name="Zembeck L."/>
            <person name="Zimmer A."/>
            <person name="Zody M."/>
            <person name="Lander E."/>
        </authorList>
    </citation>
    <scope>NUCLEOTIDE SEQUENCE [LARGE SCALE GENOMIC DNA]</scope>
</reference>
<accession>H2ZBH8</accession>
<reference evidence="1" key="2">
    <citation type="submission" date="2025-08" db="UniProtKB">
        <authorList>
            <consortium name="Ensembl"/>
        </authorList>
    </citation>
    <scope>IDENTIFICATION</scope>
</reference>
<name>H2ZBH8_CIOSA</name>
<dbReference type="HOGENOM" id="CLU_1274784_0_0_1"/>
<keyword evidence="2" id="KW-1185">Reference proteome</keyword>
<organism evidence="1 2">
    <name type="scientific">Ciona savignyi</name>
    <name type="common">Pacific transparent sea squirt</name>
    <dbReference type="NCBI Taxonomy" id="51511"/>
    <lineage>
        <taxon>Eukaryota</taxon>
        <taxon>Metazoa</taxon>
        <taxon>Chordata</taxon>
        <taxon>Tunicata</taxon>
        <taxon>Ascidiacea</taxon>
        <taxon>Phlebobranchia</taxon>
        <taxon>Cionidae</taxon>
        <taxon>Ciona</taxon>
    </lineage>
</organism>
<sequence length="217" mass="24076">MSECLKRRGSTQQSKASQYLKQIGHFHKQIMYEAEKLRNFTKHESGLNAFSSDRVTGSSEALSHLSKKVFDLVAYCESEFVQDAVRSLEAASPSYKPLYNDYVHGPPNGADGQEESSVLVDMDDNVTFNSSTASSVSEYKADNLWDELTITVQLKLANVAKSINMVTTPDTEAAFLRGEATTDDHREAALTDLTALLTLVDKLCTEVNSSLYFIDLR</sequence>
<evidence type="ECO:0000313" key="1">
    <source>
        <dbReference type="Ensembl" id="ENSCSAVP00000014943.1"/>
    </source>
</evidence>
<proteinExistence type="predicted"/>
<evidence type="ECO:0000313" key="2">
    <source>
        <dbReference type="Proteomes" id="UP000007875"/>
    </source>
</evidence>
<dbReference type="Ensembl" id="ENSCSAVT00000015117.1">
    <property type="protein sequence ID" value="ENSCSAVP00000014943.1"/>
    <property type="gene ID" value="ENSCSAVG00000008753.1"/>
</dbReference>
<reference evidence="1" key="3">
    <citation type="submission" date="2025-09" db="UniProtKB">
        <authorList>
            <consortium name="Ensembl"/>
        </authorList>
    </citation>
    <scope>IDENTIFICATION</scope>
</reference>
<protein>
    <submittedName>
        <fullName evidence="1">Uncharacterized protein</fullName>
    </submittedName>
</protein>